<dbReference type="Gene3D" id="3.20.20.150">
    <property type="entry name" value="Divalent-metal-dependent TIM barrel enzymes"/>
    <property type="match status" value="1"/>
</dbReference>
<evidence type="ECO:0000259" key="2">
    <source>
        <dbReference type="Pfam" id="PF01261"/>
    </source>
</evidence>
<protein>
    <submittedName>
        <fullName evidence="3">Sugar phosphate isomerase/epimerase</fullName>
    </submittedName>
</protein>
<dbReference type="AlphaFoldDB" id="A0A4R9JL66"/>
<dbReference type="EMBL" id="RQGA01000001">
    <property type="protein sequence ID" value="TGL45818.1"/>
    <property type="molecule type" value="Genomic_DNA"/>
</dbReference>
<accession>A0A4R9JL66</accession>
<dbReference type="InterPro" id="IPR036237">
    <property type="entry name" value="Xyl_isomerase-like_sf"/>
</dbReference>
<evidence type="ECO:0000313" key="3">
    <source>
        <dbReference type="EMBL" id="TGL45818.1"/>
    </source>
</evidence>
<sequence>MCSSLKLVNLSISNIIWPKGEEFLGEFLSELPKLGFRGVELALNCFWEEPTTVSKAKLDWLNDLLKVNSLRVSALHSLTFTREDLELFGSEAKRAEMLDYLKKYIDLAVGLGCKDIVLGSPKARKKNGKKKEDCNQIFLEFLSEIDSYSPGVNISVEPLHPSSCEYLNYFTEVLSLLEKNNFENIKIQLDVRSFIENDEPSDLVEDFYSYISHCQVSDPGLLIPSNQYSETHKKISDVLKRKKYDGFVAGEIINPMQIEKKEYLASAFKSLSLYYG</sequence>
<feature type="domain" description="Xylose isomerase-like TIM barrel" evidence="2">
    <location>
        <begin position="33"/>
        <end position="255"/>
    </location>
</feature>
<dbReference type="Pfam" id="PF01261">
    <property type="entry name" value="AP_endonuc_2"/>
    <property type="match status" value="1"/>
</dbReference>
<organism evidence="3 4">
    <name type="scientific">Leptospira perdikensis</name>
    <dbReference type="NCBI Taxonomy" id="2484948"/>
    <lineage>
        <taxon>Bacteria</taxon>
        <taxon>Pseudomonadati</taxon>
        <taxon>Spirochaetota</taxon>
        <taxon>Spirochaetia</taxon>
        <taxon>Leptospirales</taxon>
        <taxon>Leptospiraceae</taxon>
        <taxon>Leptospira</taxon>
    </lineage>
</organism>
<dbReference type="OrthoDB" id="9801426at2"/>
<dbReference type="SUPFAM" id="SSF51658">
    <property type="entry name" value="Xylose isomerase-like"/>
    <property type="match status" value="1"/>
</dbReference>
<name>A0A4R9JL66_9LEPT</name>
<dbReference type="InterPro" id="IPR013022">
    <property type="entry name" value="Xyl_isomerase-like_TIM-brl"/>
</dbReference>
<comment type="caution">
    <text evidence="3">The sequence shown here is derived from an EMBL/GenBank/DDBJ whole genome shotgun (WGS) entry which is preliminary data.</text>
</comment>
<gene>
    <name evidence="3" type="ORF">EHQ49_00065</name>
</gene>
<dbReference type="InterPro" id="IPR050417">
    <property type="entry name" value="Sugar_Epim/Isomerase"/>
</dbReference>
<dbReference type="Proteomes" id="UP000298125">
    <property type="component" value="Unassembled WGS sequence"/>
</dbReference>
<dbReference type="GO" id="GO:0016853">
    <property type="term" value="F:isomerase activity"/>
    <property type="evidence" value="ECO:0007669"/>
    <property type="project" value="UniProtKB-KW"/>
</dbReference>
<proteinExistence type="predicted"/>
<dbReference type="PANTHER" id="PTHR43489">
    <property type="entry name" value="ISOMERASE"/>
    <property type="match status" value="1"/>
</dbReference>
<evidence type="ECO:0000256" key="1">
    <source>
        <dbReference type="ARBA" id="ARBA00023235"/>
    </source>
</evidence>
<evidence type="ECO:0000313" key="4">
    <source>
        <dbReference type="Proteomes" id="UP000298125"/>
    </source>
</evidence>
<reference evidence="3" key="1">
    <citation type="journal article" date="2019" name="PLoS Negl. Trop. Dis.">
        <title>Revisiting the worldwide diversity of Leptospira species in the environment.</title>
        <authorList>
            <person name="Vincent A.T."/>
            <person name="Schiettekatte O."/>
            <person name="Bourhy P."/>
            <person name="Veyrier F.J."/>
            <person name="Picardeau M."/>
        </authorList>
    </citation>
    <scope>NUCLEOTIDE SEQUENCE [LARGE SCALE GENOMIC DNA]</scope>
    <source>
        <strain evidence="3">201702692</strain>
    </source>
</reference>
<keyword evidence="1 3" id="KW-0413">Isomerase</keyword>
<keyword evidence="4" id="KW-1185">Reference proteome</keyword>